<accession>A0A4V6A7P4</accession>
<sequence>MALVSTSWNSQVNGNPMYQLTTKLCILKAALCKFHHQHTKNIASRVATAQTAWQDAQLHMDSNPTSIEAKTIERSCATLYMQLCKDEESLLKQRSRINWLKLGDRNTKFFHNSLLQRQVRNQIHSLQNSTGSVITDQQEMGNLASTYYQQLLSEPQPPFPGSVQHLFPNLISETSSLSMNLPITDEDIKAVLFSIPDNKSLGPDGYNSYFFKHCWSIIGTNFVAADGGWNFPAIPALQQTWNTITFIPNIGREDQCIWRLNPLGTYTIKSAWDFLRGKKPLNNLCHILWFKGHIPRHSFIMWLASLGRLRTMDRLHGSVFNTTCILCGHHMETHEHLLFDCHYTNLVWKSICQKANIHWPRQPWMHLLRWTASSYKQRNDSEHLIARLLLSTTVYFLWFERNNRVFTNTSQTYQTTVEAIYQQVRTHIAHMDIACTFPARIRAIWNLQHD</sequence>
<dbReference type="EMBL" id="RCHU01000697">
    <property type="protein sequence ID" value="TKR98075.1"/>
    <property type="molecule type" value="Genomic_DNA"/>
</dbReference>
<feature type="domain" description="Reverse transcriptase zinc-binding" evidence="1">
    <location>
        <begin position="266"/>
        <end position="348"/>
    </location>
</feature>
<dbReference type="InterPro" id="IPR026960">
    <property type="entry name" value="RVT-Znf"/>
</dbReference>
<dbReference type="AlphaFoldDB" id="A0A4V6A7P4"/>
<comment type="caution">
    <text evidence="2">The sequence shown here is derived from an EMBL/GenBank/DDBJ whole genome shotgun (WGS) entry which is preliminary data.</text>
</comment>
<evidence type="ECO:0000313" key="2">
    <source>
        <dbReference type="EMBL" id="TKR98075.1"/>
    </source>
</evidence>
<evidence type="ECO:0000259" key="1">
    <source>
        <dbReference type="Pfam" id="PF13966"/>
    </source>
</evidence>
<reference evidence="2" key="1">
    <citation type="submission" date="2018-10" db="EMBL/GenBank/DDBJ databases">
        <title>Population genomic analysis revealed the cold adaptation of white poplar.</title>
        <authorList>
            <person name="Liu Y.-J."/>
        </authorList>
    </citation>
    <scope>NUCLEOTIDE SEQUENCE [LARGE SCALE GENOMIC DNA]</scope>
    <source>
        <strain evidence="2">PAL-ZL1</strain>
    </source>
</reference>
<name>A0A4V6A7P4_POPAL</name>
<dbReference type="PANTHER" id="PTHR33116:SF78">
    <property type="entry name" value="OS12G0587133 PROTEIN"/>
    <property type="match status" value="1"/>
</dbReference>
<gene>
    <name evidence="2" type="ORF">D5086_0000206760</name>
</gene>
<proteinExistence type="predicted"/>
<dbReference type="PANTHER" id="PTHR33116">
    <property type="entry name" value="REVERSE TRANSCRIPTASE ZINC-BINDING DOMAIN-CONTAINING PROTEIN-RELATED-RELATED"/>
    <property type="match status" value="1"/>
</dbReference>
<dbReference type="STRING" id="43335.A0A4V6A7P4"/>
<dbReference type="Pfam" id="PF13966">
    <property type="entry name" value="zf-RVT"/>
    <property type="match status" value="1"/>
</dbReference>
<protein>
    <recommendedName>
        <fullName evidence="1">Reverse transcriptase zinc-binding domain-containing protein</fullName>
    </recommendedName>
</protein>
<organism evidence="2">
    <name type="scientific">Populus alba</name>
    <name type="common">White poplar</name>
    <dbReference type="NCBI Taxonomy" id="43335"/>
    <lineage>
        <taxon>Eukaryota</taxon>
        <taxon>Viridiplantae</taxon>
        <taxon>Streptophyta</taxon>
        <taxon>Embryophyta</taxon>
        <taxon>Tracheophyta</taxon>
        <taxon>Spermatophyta</taxon>
        <taxon>Magnoliopsida</taxon>
        <taxon>eudicotyledons</taxon>
        <taxon>Gunneridae</taxon>
        <taxon>Pentapetalae</taxon>
        <taxon>rosids</taxon>
        <taxon>fabids</taxon>
        <taxon>Malpighiales</taxon>
        <taxon>Salicaceae</taxon>
        <taxon>Saliceae</taxon>
        <taxon>Populus</taxon>
    </lineage>
</organism>